<sequence length="393" mass="41422">MKRLLSSLMLLAMPGAALAADPCGGVKLEAGSVRLGKPVTEEWAKTNDGKACLADVVKEIERHRLVRAVTVAALVSDAERASGKGLASAKAVAETLVAAGLPKNRVFALAPAPQRNDQLGISLRFVERAPEDVVARVAAAGGSVFLGPDEATLKPAEAGMPVLVNELIKTGPNARITIHLKDGSGLEVKPESLVRMPVLQIANGERQVKVEVLSGGITADVRKATQQSRFEASSRVSVASVRGTQFRFGVEEDGDTRLETLEGLVALTPSNDPDARPVEVPAGQGAVVKPDGKTSEPKPLPQAPLVTAPLKGALGNDARLEWQPVTDAVSYTIEVARDADFLVEGRSQTVLAANTLSWPEPLPRGKWFWRVTSVNGDGFSGPSSKVYAFTVAK</sequence>
<evidence type="ECO:0000256" key="2">
    <source>
        <dbReference type="SAM" id="SignalP"/>
    </source>
</evidence>
<feature type="domain" description="FecR protein" evidence="3">
    <location>
        <begin position="168"/>
        <end position="265"/>
    </location>
</feature>
<dbReference type="AlphaFoldDB" id="A0A2W5TWL6"/>
<name>A0A2W5TWL6_9BACT</name>
<dbReference type="Pfam" id="PF04773">
    <property type="entry name" value="FecR"/>
    <property type="match status" value="1"/>
</dbReference>
<dbReference type="PANTHER" id="PTHR38731">
    <property type="entry name" value="LIPL45-RELATED LIPOPROTEIN-RELATED"/>
    <property type="match status" value="1"/>
</dbReference>
<proteinExistence type="predicted"/>
<reference evidence="4 5" key="1">
    <citation type="submission" date="2017-08" db="EMBL/GenBank/DDBJ databases">
        <title>Infants hospitalized years apart are colonized by the same room-sourced microbial strains.</title>
        <authorList>
            <person name="Brooks B."/>
            <person name="Olm M.R."/>
            <person name="Firek B.A."/>
            <person name="Baker R."/>
            <person name="Thomas B.C."/>
            <person name="Morowitz M.J."/>
            <person name="Banfield J.F."/>
        </authorList>
    </citation>
    <scope>NUCLEOTIDE SEQUENCE [LARGE SCALE GENOMIC DNA]</scope>
    <source>
        <strain evidence="4">S2_003_000_R2_14</strain>
    </source>
</reference>
<keyword evidence="2" id="KW-0732">Signal</keyword>
<evidence type="ECO:0000313" key="4">
    <source>
        <dbReference type="EMBL" id="PZR18507.1"/>
    </source>
</evidence>
<feature type="region of interest" description="Disordered" evidence="1">
    <location>
        <begin position="284"/>
        <end position="303"/>
    </location>
</feature>
<dbReference type="EMBL" id="QFQP01000001">
    <property type="protein sequence ID" value="PZR18507.1"/>
    <property type="molecule type" value="Genomic_DNA"/>
</dbReference>
<dbReference type="InterPro" id="IPR006860">
    <property type="entry name" value="FecR"/>
</dbReference>
<dbReference type="Gene3D" id="2.60.120.1440">
    <property type="match status" value="1"/>
</dbReference>
<feature type="chain" id="PRO_5015894329" description="FecR protein domain-containing protein" evidence="2">
    <location>
        <begin position="20"/>
        <end position="393"/>
    </location>
</feature>
<evidence type="ECO:0000313" key="5">
    <source>
        <dbReference type="Proteomes" id="UP000249061"/>
    </source>
</evidence>
<accession>A0A2W5TWL6</accession>
<evidence type="ECO:0000259" key="3">
    <source>
        <dbReference type="Pfam" id="PF04773"/>
    </source>
</evidence>
<dbReference type="Gene3D" id="2.60.40.10">
    <property type="entry name" value="Immunoglobulins"/>
    <property type="match status" value="1"/>
</dbReference>
<organism evidence="4 5">
    <name type="scientific">Archangium gephyra</name>
    <dbReference type="NCBI Taxonomy" id="48"/>
    <lineage>
        <taxon>Bacteria</taxon>
        <taxon>Pseudomonadati</taxon>
        <taxon>Myxococcota</taxon>
        <taxon>Myxococcia</taxon>
        <taxon>Myxococcales</taxon>
        <taxon>Cystobacterineae</taxon>
        <taxon>Archangiaceae</taxon>
        <taxon>Archangium</taxon>
    </lineage>
</organism>
<dbReference type="Proteomes" id="UP000249061">
    <property type="component" value="Unassembled WGS sequence"/>
</dbReference>
<gene>
    <name evidence="4" type="ORF">DI536_01105</name>
</gene>
<protein>
    <recommendedName>
        <fullName evidence="3">FecR protein domain-containing protein</fullName>
    </recommendedName>
</protein>
<comment type="caution">
    <text evidence="4">The sequence shown here is derived from an EMBL/GenBank/DDBJ whole genome shotgun (WGS) entry which is preliminary data.</text>
</comment>
<dbReference type="InterPro" id="IPR013783">
    <property type="entry name" value="Ig-like_fold"/>
</dbReference>
<evidence type="ECO:0000256" key="1">
    <source>
        <dbReference type="SAM" id="MobiDB-lite"/>
    </source>
</evidence>
<feature type="signal peptide" evidence="2">
    <location>
        <begin position="1"/>
        <end position="19"/>
    </location>
</feature>